<keyword evidence="7 11" id="KW-1133">Transmembrane helix</keyword>
<dbReference type="GO" id="GO:0003864">
    <property type="term" value="F:3-methyl-2-oxobutanoate hydroxymethyltransferase activity"/>
    <property type="evidence" value="ECO:0007669"/>
    <property type="project" value="UniProtKB-EC"/>
</dbReference>
<dbReference type="UniPathway" id="UPA00028">
    <property type="reaction ID" value="UER00003"/>
</dbReference>
<dbReference type="PANTHER" id="PTHR20881:SF0">
    <property type="entry name" value="3-METHYL-2-OXOBUTANOATE HYDROXYMETHYLTRANSFERASE"/>
    <property type="match status" value="1"/>
</dbReference>
<dbReference type="NCBIfam" id="TIGR00222">
    <property type="entry name" value="panB"/>
    <property type="match status" value="1"/>
</dbReference>
<evidence type="ECO:0000256" key="3">
    <source>
        <dbReference type="ARBA" id="ARBA00008676"/>
    </source>
</evidence>
<comment type="similarity">
    <text evidence="3 10">Belongs to the PanB family.</text>
</comment>
<dbReference type="eggNOG" id="KOG2949">
    <property type="taxonomic scope" value="Eukaryota"/>
</dbReference>
<evidence type="ECO:0000259" key="12">
    <source>
        <dbReference type="Pfam" id="PF01490"/>
    </source>
</evidence>
<dbReference type="Pfam" id="PF02548">
    <property type="entry name" value="Pantoate_transf"/>
    <property type="match status" value="1"/>
</dbReference>
<dbReference type="InterPro" id="IPR015813">
    <property type="entry name" value="Pyrv/PenolPyrv_kinase-like_dom"/>
</dbReference>
<name>R9AIM6_WALI9</name>
<feature type="transmembrane region" description="Helical" evidence="11">
    <location>
        <begin position="366"/>
        <end position="389"/>
    </location>
</feature>
<keyword evidence="13" id="KW-0489">Methyltransferase</keyword>
<dbReference type="Proteomes" id="UP000014064">
    <property type="component" value="Unassembled WGS sequence"/>
</dbReference>
<comment type="subcellular location">
    <subcellularLocation>
        <location evidence="1">Membrane</location>
    </subcellularLocation>
</comment>
<comment type="pathway">
    <text evidence="2 10">Cofactor biosynthesis; (R)-pantothenate biosynthesis; (R)-pantoate from 3-methyl-2-oxobutanoate: step 1/2.</text>
</comment>
<dbReference type="RefSeq" id="XP_009267226.1">
    <property type="nucleotide sequence ID" value="XM_009268951.1"/>
</dbReference>
<dbReference type="Gene3D" id="1.20.1740.10">
    <property type="entry name" value="Amino acid/polyamine transporter I"/>
    <property type="match status" value="1"/>
</dbReference>
<feature type="transmembrane region" description="Helical" evidence="11">
    <location>
        <begin position="338"/>
        <end position="360"/>
    </location>
</feature>
<protein>
    <recommendedName>
        <fullName evidence="4 10">3-methyl-2-oxobutanoate hydroxymethyltransferase</fullName>
        <ecNumber evidence="4 10">2.1.2.11</ecNumber>
    </recommendedName>
</protein>
<evidence type="ECO:0000256" key="7">
    <source>
        <dbReference type="ARBA" id="ARBA00022989"/>
    </source>
</evidence>
<keyword evidence="8 11" id="KW-0472">Membrane</keyword>
<feature type="transmembrane region" description="Helical" evidence="11">
    <location>
        <begin position="143"/>
        <end position="164"/>
    </location>
</feature>
<keyword evidence="14" id="KW-1185">Reference proteome</keyword>
<dbReference type="CDD" id="cd06557">
    <property type="entry name" value="KPHMT-like"/>
    <property type="match status" value="1"/>
</dbReference>
<dbReference type="NCBIfam" id="NF001452">
    <property type="entry name" value="PRK00311.1"/>
    <property type="match status" value="1"/>
</dbReference>
<evidence type="ECO:0000256" key="1">
    <source>
        <dbReference type="ARBA" id="ARBA00004370"/>
    </source>
</evidence>
<proteinExistence type="inferred from homology"/>
<dbReference type="GO" id="GO:0000287">
    <property type="term" value="F:magnesium ion binding"/>
    <property type="evidence" value="ECO:0007669"/>
    <property type="project" value="TreeGrafter"/>
</dbReference>
<evidence type="ECO:0000313" key="13">
    <source>
        <dbReference type="EMBL" id="EOR02059.1"/>
    </source>
</evidence>
<evidence type="ECO:0000256" key="6">
    <source>
        <dbReference type="ARBA" id="ARBA00022692"/>
    </source>
</evidence>
<dbReference type="OrthoDB" id="425211at2759"/>
<accession>R9AIM6</accession>
<feature type="transmembrane region" description="Helical" evidence="11">
    <location>
        <begin position="65"/>
        <end position="89"/>
    </location>
</feature>
<dbReference type="KEGG" id="wic:J056_003735"/>
<dbReference type="HAMAP" id="MF_00156">
    <property type="entry name" value="PanB"/>
    <property type="match status" value="1"/>
</dbReference>
<evidence type="ECO:0000313" key="14">
    <source>
        <dbReference type="Proteomes" id="UP000014064"/>
    </source>
</evidence>
<dbReference type="InterPro" id="IPR013057">
    <property type="entry name" value="AA_transpt_TM"/>
</dbReference>
<keyword evidence="5 10" id="KW-0808">Transferase</keyword>
<evidence type="ECO:0000256" key="4">
    <source>
        <dbReference type="ARBA" id="ARBA00012618"/>
    </source>
</evidence>
<dbReference type="GO" id="GO:0032259">
    <property type="term" value="P:methylation"/>
    <property type="evidence" value="ECO:0007669"/>
    <property type="project" value="UniProtKB-KW"/>
</dbReference>
<dbReference type="GO" id="GO:0016020">
    <property type="term" value="C:membrane"/>
    <property type="evidence" value="ECO:0007669"/>
    <property type="project" value="UniProtKB-SubCell"/>
</dbReference>
<dbReference type="InterPro" id="IPR040442">
    <property type="entry name" value="Pyrv_kinase-like_dom_sf"/>
</dbReference>
<comment type="function">
    <text evidence="10">Catalyzes the reversible reaction in which hydroxymethyl group from 5,10-methylenetetrahydrofolate is transferred onto alpha-ketoisovalerate to form ketopantoate.</text>
</comment>
<dbReference type="SUPFAM" id="SSF51621">
    <property type="entry name" value="Phosphoenolpyruvate/pyruvate domain"/>
    <property type="match status" value="1"/>
</dbReference>
<dbReference type="GO" id="GO:0005739">
    <property type="term" value="C:mitochondrion"/>
    <property type="evidence" value="ECO:0007669"/>
    <property type="project" value="TreeGrafter"/>
</dbReference>
<dbReference type="FunFam" id="3.20.20.60:FF:000003">
    <property type="entry name" value="3-methyl-2-oxobutanoate hydroxymethyltransferase"/>
    <property type="match status" value="1"/>
</dbReference>
<dbReference type="GeneID" id="20376687"/>
<dbReference type="HOGENOM" id="CLU_375172_0_0_1"/>
<feature type="transmembrane region" description="Helical" evidence="11">
    <location>
        <begin position="217"/>
        <end position="241"/>
    </location>
</feature>
<dbReference type="STRING" id="1299270.R9AIM6"/>
<evidence type="ECO:0000256" key="8">
    <source>
        <dbReference type="ARBA" id="ARBA00023136"/>
    </source>
</evidence>
<comment type="catalytic activity">
    <reaction evidence="9 10">
        <text>(6R)-5,10-methylene-5,6,7,8-tetrahydrofolate + 3-methyl-2-oxobutanoate + H2O = 2-dehydropantoate + (6S)-5,6,7,8-tetrahydrofolate</text>
        <dbReference type="Rhea" id="RHEA:11824"/>
        <dbReference type="ChEBI" id="CHEBI:11561"/>
        <dbReference type="ChEBI" id="CHEBI:11851"/>
        <dbReference type="ChEBI" id="CHEBI:15377"/>
        <dbReference type="ChEBI" id="CHEBI:15636"/>
        <dbReference type="ChEBI" id="CHEBI:57453"/>
        <dbReference type="EC" id="2.1.2.11"/>
    </reaction>
</comment>
<dbReference type="Pfam" id="PF01490">
    <property type="entry name" value="Aa_trans"/>
    <property type="match status" value="1"/>
</dbReference>
<evidence type="ECO:0000256" key="5">
    <source>
        <dbReference type="ARBA" id="ARBA00022679"/>
    </source>
</evidence>
<evidence type="ECO:0000256" key="2">
    <source>
        <dbReference type="ARBA" id="ARBA00005033"/>
    </source>
</evidence>
<keyword evidence="6 11" id="KW-0812">Transmembrane</keyword>
<dbReference type="InterPro" id="IPR003700">
    <property type="entry name" value="Pantoate_hydroxy_MeTrfase"/>
</dbReference>
<organism evidence="13 14">
    <name type="scientific">Wallemia ichthyophaga (strain EXF-994 / CBS 113033)</name>
    <dbReference type="NCBI Taxonomy" id="1299270"/>
    <lineage>
        <taxon>Eukaryota</taxon>
        <taxon>Fungi</taxon>
        <taxon>Dikarya</taxon>
        <taxon>Basidiomycota</taxon>
        <taxon>Wallemiomycotina</taxon>
        <taxon>Wallemiomycetes</taxon>
        <taxon>Wallemiales</taxon>
        <taxon>Wallemiaceae</taxon>
        <taxon>Wallemia</taxon>
    </lineage>
</organism>
<evidence type="ECO:0000256" key="11">
    <source>
        <dbReference type="SAM" id="Phobius"/>
    </source>
</evidence>
<dbReference type="PANTHER" id="PTHR20881">
    <property type="entry name" value="3-METHYL-2-OXOBUTANOATE HYDROXYMETHYLTRANSFERASE"/>
    <property type="match status" value="1"/>
</dbReference>
<feature type="transmembrane region" description="Helical" evidence="11">
    <location>
        <begin position="253"/>
        <end position="275"/>
    </location>
</feature>
<dbReference type="Gene3D" id="3.20.20.60">
    <property type="entry name" value="Phosphoenolpyruvate-binding domains"/>
    <property type="match status" value="1"/>
</dbReference>
<sequence>MKVILKKKGFETSVEEVDAFEKNKGNKDYLEYRTMGWCQGAALLLAETLALGVLSFPNIASQIGIAPTIVATIGLAYLAWVTEYILIDFKVNHPAVMSFADAGQVVGGPIFKWVLFVGIMVNTVFIAASYVNSGGTAFVEMSHNARCSVLLGFCMALLGFVFTIPRKFQHTSYASFVSCGSIVTACLITIIACGVDRDQWKDASGSVTYKAAANPGLIGVINSFTNILFAYGGHAAIFSFCSEMKNPNDFKKSLGVVQLVSTLFYITVGIGVYALVGENKVKSPALSIPRYKVEIAAYAIAMVSIIVAGVLPALVGIKQLWLEFFREKPMLTSNNWKAQAIWTALAFVTWMLAFVLAQLIPFFSSLLSIISSITNMWFTYGLSGVIWLWDNKRGSHRSPASNAMMLKRGLQGVREAVSGKASHGIQGSQRSQRSHLIQLRQMSKAIEKPRKVTISSLNKLKKQHMPITVLTCYDYPTAKNIEHTHTTQDGINIALVGDSLAFTALGYTSTSQLTLDEMIHHCKAVSRGASTPLIIADIPFGYVGLSDEAAVGAAIRLVREGGVDGVKIEGGAKEARVIAKVVDAGVPVIAHAGLQPQRATQTSGFRVQGKTAGSALSIVEDCKAVQEAGAFAVLLEAVPPQLGDYITERLKVPTIGIGAGGGTDGQVLVQNDMVGAFDAFRPRFVRVFGDVGGATGEAIESYAQSVRARDFPSAEESYTIEESKWNEIREHIEKKERQQE</sequence>
<feature type="domain" description="Amino acid transporter transmembrane" evidence="12">
    <location>
        <begin position="34"/>
        <end position="387"/>
    </location>
</feature>
<keyword evidence="10" id="KW-0566">Pantothenate biosynthesis</keyword>
<dbReference type="EC" id="2.1.2.11" evidence="4 10"/>
<feature type="transmembrane region" description="Helical" evidence="11">
    <location>
        <begin position="176"/>
        <end position="197"/>
    </location>
</feature>
<dbReference type="GO" id="GO:0008168">
    <property type="term" value="F:methyltransferase activity"/>
    <property type="evidence" value="ECO:0007669"/>
    <property type="project" value="UniProtKB-KW"/>
</dbReference>
<gene>
    <name evidence="13" type="ORF">J056_003735</name>
</gene>
<dbReference type="AlphaFoldDB" id="R9AIM6"/>
<evidence type="ECO:0000256" key="9">
    <source>
        <dbReference type="ARBA" id="ARBA00049172"/>
    </source>
</evidence>
<dbReference type="EMBL" id="KE007228">
    <property type="protein sequence ID" value="EOR02059.1"/>
    <property type="molecule type" value="Genomic_DNA"/>
</dbReference>
<reference evidence="14" key="1">
    <citation type="journal article" date="2013" name="BMC Genomics">
        <title>Genome and transcriptome sequencing of the halophilic fungus Wallemia ichthyophaga: haloadaptations present and absent.</title>
        <authorList>
            <person name="Zajc J."/>
            <person name="Liu Y."/>
            <person name="Dai W."/>
            <person name="Yang Z."/>
            <person name="Hu J."/>
            <person name="Gostincar C."/>
            <person name="Gunde-Cimerman N."/>
        </authorList>
    </citation>
    <scope>NUCLEOTIDE SEQUENCE [LARGE SCALE GENOMIC DNA]</scope>
    <source>
        <strain evidence="14">EXF-994 / CBS 113033</strain>
    </source>
</reference>
<feature type="transmembrane region" description="Helical" evidence="11">
    <location>
        <begin position="110"/>
        <end position="131"/>
    </location>
</feature>
<dbReference type="GO" id="GO:0015940">
    <property type="term" value="P:pantothenate biosynthetic process"/>
    <property type="evidence" value="ECO:0007669"/>
    <property type="project" value="UniProtKB-UniPathway"/>
</dbReference>
<feature type="transmembrane region" description="Helical" evidence="11">
    <location>
        <begin position="295"/>
        <end position="317"/>
    </location>
</feature>
<evidence type="ECO:0000256" key="10">
    <source>
        <dbReference type="RuleBase" id="RU362100"/>
    </source>
</evidence>